<dbReference type="InterPro" id="IPR000868">
    <property type="entry name" value="Isochorismatase-like_dom"/>
</dbReference>
<dbReference type="GO" id="GO:0016787">
    <property type="term" value="F:hydrolase activity"/>
    <property type="evidence" value="ECO:0007669"/>
    <property type="project" value="UniProtKB-KW"/>
</dbReference>
<evidence type="ECO:0000313" key="4">
    <source>
        <dbReference type="Proteomes" id="UP000635384"/>
    </source>
</evidence>
<comment type="caution">
    <text evidence="3">The sequence shown here is derived from an EMBL/GenBank/DDBJ whole genome shotgun (WGS) entry which is preliminary data.</text>
</comment>
<dbReference type="Proteomes" id="UP000635384">
    <property type="component" value="Unassembled WGS sequence"/>
</dbReference>
<dbReference type="Pfam" id="PF00857">
    <property type="entry name" value="Isochorismatase"/>
    <property type="match status" value="1"/>
</dbReference>
<keyword evidence="4" id="KW-1185">Reference proteome</keyword>
<dbReference type="Gene3D" id="3.40.50.850">
    <property type="entry name" value="Isochorismatase-like"/>
    <property type="match status" value="1"/>
</dbReference>
<dbReference type="CDD" id="cd00431">
    <property type="entry name" value="cysteine_hydrolases"/>
    <property type="match status" value="1"/>
</dbReference>
<dbReference type="InterPro" id="IPR050272">
    <property type="entry name" value="Isochorismatase-like_hydrls"/>
</dbReference>
<dbReference type="PANTHER" id="PTHR43540">
    <property type="entry name" value="PEROXYUREIDOACRYLATE/UREIDOACRYLATE AMIDOHYDROLASE-RELATED"/>
    <property type="match status" value="1"/>
</dbReference>
<keyword evidence="1 3" id="KW-0378">Hydrolase</keyword>
<evidence type="ECO:0000259" key="2">
    <source>
        <dbReference type="Pfam" id="PF00857"/>
    </source>
</evidence>
<dbReference type="SUPFAM" id="SSF52499">
    <property type="entry name" value="Isochorismatase-like hydrolases"/>
    <property type="match status" value="1"/>
</dbReference>
<evidence type="ECO:0000313" key="3">
    <source>
        <dbReference type="EMBL" id="MBD2840860.1"/>
    </source>
</evidence>
<dbReference type="PANTHER" id="PTHR43540:SF1">
    <property type="entry name" value="ISOCHORISMATASE HYDROLASE"/>
    <property type="match status" value="1"/>
</dbReference>
<name>A0ABR8KNR2_9SPHN</name>
<accession>A0ABR8KNR2</accession>
<sequence>MIARLVDRTGKWLVRRKMATYARFDPTRTCVLVLGAQRAFLDPESAWQRTIKHPVASAVLRTFLEASRTKGWHIVHSPVDLDAAQAKGSSARFFRQQIRLGALDIDRDGGQIPEELRNASDSLSHPYAGLNAFTNTDLAELLEAKDIGHVIIAGGVVNADVDSTARMAVELDYDVTIVSDLVAALSEKDRANTLHITLPRIVARVLTSAELEGAG</sequence>
<dbReference type="InterPro" id="IPR036380">
    <property type="entry name" value="Isochorismatase-like_sf"/>
</dbReference>
<dbReference type="RefSeq" id="WP_190786447.1">
    <property type="nucleotide sequence ID" value="NZ_JACXLC010000001.1"/>
</dbReference>
<organism evidence="3 4">
    <name type="scientific">Erythrobacter rubeus</name>
    <dbReference type="NCBI Taxonomy" id="2760803"/>
    <lineage>
        <taxon>Bacteria</taxon>
        <taxon>Pseudomonadati</taxon>
        <taxon>Pseudomonadota</taxon>
        <taxon>Alphaproteobacteria</taxon>
        <taxon>Sphingomonadales</taxon>
        <taxon>Erythrobacteraceae</taxon>
        <taxon>Erythrobacter/Porphyrobacter group</taxon>
        <taxon>Erythrobacter</taxon>
    </lineage>
</organism>
<evidence type="ECO:0000256" key="1">
    <source>
        <dbReference type="ARBA" id="ARBA00022801"/>
    </source>
</evidence>
<protein>
    <submittedName>
        <fullName evidence="3">Cysteine hydrolase</fullName>
    </submittedName>
</protein>
<dbReference type="EMBL" id="JACXLC010000001">
    <property type="protein sequence ID" value="MBD2840860.1"/>
    <property type="molecule type" value="Genomic_DNA"/>
</dbReference>
<feature type="domain" description="Isochorismatase-like" evidence="2">
    <location>
        <begin position="29"/>
        <end position="209"/>
    </location>
</feature>
<reference evidence="3 4" key="1">
    <citation type="submission" date="2020-09" db="EMBL/GenBank/DDBJ databases">
        <authorList>
            <person name="Yoon J.-W."/>
        </authorList>
    </citation>
    <scope>NUCLEOTIDE SEQUENCE [LARGE SCALE GENOMIC DNA]</scope>
    <source>
        <strain evidence="3 4">KMU-140</strain>
    </source>
</reference>
<gene>
    <name evidence="3" type="ORF">IB285_01175</name>
</gene>
<proteinExistence type="predicted"/>